<dbReference type="EMBL" id="MFYX01000044">
    <property type="protein sequence ID" value="OGK05927.1"/>
    <property type="molecule type" value="Genomic_DNA"/>
</dbReference>
<dbReference type="SUPFAM" id="SSF54786">
    <property type="entry name" value="YcfA/nrd intein domain"/>
    <property type="match status" value="1"/>
</dbReference>
<name>A0A1F7FHF3_UNCRA</name>
<evidence type="ECO:0000313" key="1">
    <source>
        <dbReference type="EMBL" id="OGK05927.1"/>
    </source>
</evidence>
<organism evidence="1 2">
    <name type="scientific">Candidatus Raymondbacteria bacterium RIFOXYD12_FULL_49_13</name>
    <dbReference type="NCBI Taxonomy" id="1817890"/>
    <lineage>
        <taxon>Bacteria</taxon>
        <taxon>Raymondiibacteriota</taxon>
    </lineage>
</organism>
<dbReference type="Proteomes" id="UP000179243">
    <property type="component" value="Unassembled WGS sequence"/>
</dbReference>
<evidence type="ECO:0000313" key="2">
    <source>
        <dbReference type="Proteomes" id="UP000179243"/>
    </source>
</evidence>
<comment type="caution">
    <text evidence="1">The sequence shown here is derived from an EMBL/GenBank/DDBJ whole genome shotgun (WGS) entry which is preliminary data.</text>
</comment>
<sequence>MGNIEKILQRILQGNADQNVRFSEVCIVLQRLGFHQRTKGSYHIFYKENVEEIINLQPLGNKAKPYQVKPVRNSILKYKLTGEI</sequence>
<reference evidence="1 2" key="1">
    <citation type="journal article" date="2016" name="Nat. Commun.">
        <title>Thousands of microbial genomes shed light on interconnected biogeochemical processes in an aquifer system.</title>
        <authorList>
            <person name="Anantharaman K."/>
            <person name="Brown C.T."/>
            <person name="Hug L.A."/>
            <person name="Sharon I."/>
            <person name="Castelle C.J."/>
            <person name="Probst A.J."/>
            <person name="Thomas B.C."/>
            <person name="Singh A."/>
            <person name="Wilkins M.J."/>
            <person name="Karaoz U."/>
            <person name="Brodie E.L."/>
            <person name="Williams K.H."/>
            <person name="Hubbard S.S."/>
            <person name="Banfield J.F."/>
        </authorList>
    </citation>
    <scope>NUCLEOTIDE SEQUENCE [LARGE SCALE GENOMIC DNA]</scope>
</reference>
<gene>
    <name evidence="1" type="ORF">A2519_04830</name>
</gene>
<accession>A0A1F7FHF3</accession>
<protein>
    <submittedName>
        <fullName evidence="1">Toxin HicA</fullName>
    </submittedName>
</protein>
<dbReference type="AlphaFoldDB" id="A0A1F7FHF3"/>
<proteinExistence type="predicted"/>